<feature type="transmembrane region" description="Helical" evidence="6">
    <location>
        <begin position="160"/>
        <end position="179"/>
    </location>
</feature>
<name>A0ABC8CIQ9_CORST</name>
<dbReference type="EMBL" id="CP024932">
    <property type="protein sequence ID" value="ATZ07891.1"/>
    <property type="molecule type" value="Genomic_DNA"/>
</dbReference>
<protein>
    <recommendedName>
        <fullName evidence="6">Transport permease protein</fullName>
    </recommendedName>
</protein>
<feature type="transmembrane region" description="Helical" evidence="6">
    <location>
        <begin position="48"/>
        <end position="65"/>
    </location>
</feature>
<evidence type="ECO:0000256" key="3">
    <source>
        <dbReference type="ARBA" id="ARBA00022989"/>
    </source>
</evidence>
<dbReference type="Pfam" id="PF01061">
    <property type="entry name" value="ABC2_membrane"/>
    <property type="match status" value="1"/>
</dbReference>
<sequence length="244" mass="25825">MSNILTFAHIQLTNWRWSWPSMLITGIVVPILLTLSLGAYSLNSGDGFIEYAIVGGLAFSLLFEMQGKIASNISFVKTKGALDQMAATGATRIQFIIGSYMAFSLLTVPSLLVTPIVVVKVLDLSLSPSMVLVPAIALTGCVFLSVGTIIGALSSSLEQASSLSTLLSILSLSLGPVAVPESFLPPWLLTLGKINPSFYAGKALRSGLFGSETVPWDSLLFLATAATILTAVAIAFLPWRDKAK</sequence>
<dbReference type="PIRSF" id="PIRSF006648">
    <property type="entry name" value="DrrB"/>
    <property type="match status" value="1"/>
</dbReference>
<keyword evidence="3 6" id="KW-1133">Transmembrane helix</keyword>
<comment type="subcellular location">
    <subcellularLocation>
        <location evidence="6">Cell membrane</location>
        <topology evidence="6">Multi-pass membrane protein</topology>
    </subcellularLocation>
    <subcellularLocation>
        <location evidence="1">Membrane</location>
        <topology evidence="1">Multi-pass membrane protein</topology>
    </subcellularLocation>
</comment>
<dbReference type="Proteomes" id="UP000231994">
    <property type="component" value="Chromosome"/>
</dbReference>
<dbReference type="AlphaFoldDB" id="A0ABC8CIQ9"/>
<evidence type="ECO:0000256" key="2">
    <source>
        <dbReference type="ARBA" id="ARBA00022692"/>
    </source>
</evidence>
<keyword evidence="6" id="KW-0813">Transport</keyword>
<dbReference type="GO" id="GO:0046677">
    <property type="term" value="P:response to antibiotic"/>
    <property type="evidence" value="ECO:0007669"/>
    <property type="project" value="UniProtKB-KW"/>
</dbReference>
<dbReference type="InterPro" id="IPR000412">
    <property type="entry name" value="ABC_2_transport"/>
</dbReference>
<comment type="similarity">
    <text evidence="6">Belongs to the ABC-2 integral membrane protein family.</text>
</comment>
<evidence type="ECO:0000313" key="8">
    <source>
        <dbReference type="EMBL" id="ATZ07891.1"/>
    </source>
</evidence>
<proteinExistence type="inferred from homology"/>
<evidence type="ECO:0000256" key="5">
    <source>
        <dbReference type="ARBA" id="ARBA00023251"/>
    </source>
</evidence>
<dbReference type="PANTHER" id="PTHR43229">
    <property type="entry name" value="NODULATION PROTEIN J"/>
    <property type="match status" value="1"/>
</dbReference>
<dbReference type="PROSITE" id="PS51012">
    <property type="entry name" value="ABC_TM2"/>
    <property type="match status" value="1"/>
</dbReference>
<feature type="domain" description="ABC transmembrane type-2" evidence="7">
    <location>
        <begin position="17"/>
        <end position="240"/>
    </location>
</feature>
<evidence type="ECO:0000259" key="7">
    <source>
        <dbReference type="PROSITE" id="PS51012"/>
    </source>
</evidence>
<dbReference type="GO" id="GO:0005886">
    <property type="term" value="C:plasma membrane"/>
    <property type="evidence" value="ECO:0007669"/>
    <property type="project" value="UniProtKB-SubCell"/>
</dbReference>
<reference evidence="8 9" key="1">
    <citation type="submission" date="2017-11" db="EMBL/GenBank/DDBJ databases">
        <title>Whole genome sequencing of cultured pathogen.</title>
        <authorList>
            <person name="Hoffmann M."/>
            <person name="Sanchez M."/>
            <person name="Timme R."/>
            <person name="Nudel K."/>
            <person name="Bry L."/>
        </authorList>
    </citation>
    <scope>NUCLEOTIDE SEQUENCE [LARGE SCALE GENOMIC DNA]</scope>
    <source>
        <strain evidence="8 9">216</strain>
    </source>
</reference>
<gene>
    <name evidence="8" type="ORF">A9D01_03000</name>
</gene>
<dbReference type="RefSeq" id="WP_100618656.1">
    <property type="nucleotide sequence ID" value="NZ_CAXOII010000046.1"/>
</dbReference>
<evidence type="ECO:0000256" key="4">
    <source>
        <dbReference type="ARBA" id="ARBA00023136"/>
    </source>
</evidence>
<feature type="transmembrane region" description="Helical" evidence="6">
    <location>
        <begin position="131"/>
        <end position="153"/>
    </location>
</feature>
<organism evidence="8 9">
    <name type="scientific">Corynebacterium striatum</name>
    <dbReference type="NCBI Taxonomy" id="43770"/>
    <lineage>
        <taxon>Bacteria</taxon>
        <taxon>Bacillati</taxon>
        <taxon>Actinomycetota</taxon>
        <taxon>Actinomycetes</taxon>
        <taxon>Mycobacteriales</taxon>
        <taxon>Corynebacteriaceae</taxon>
        <taxon>Corynebacterium</taxon>
    </lineage>
</organism>
<feature type="transmembrane region" description="Helical" evidence="6">
    <location>
        <begin position="219"/>
        <end position="239"/>
    </location>
</feature>
<dbReference type="PANTHER" id="PTHR43229:SF3">
    <property type="entry name" value="ABC-TYPE MULTIDRUG TRANSPORT SYSTEM, PERMEASE COMPONENT"/>
    <property type="match status" value="1"/>
</dbReference>
<accession>A0ABC8CIQ9</accession>
<keyword evidence="5" id="KW-0046">Antibiotic resistance</keyword>
<dbReference type="InterPro" id="IPR051784">
    <property type="entry name" value="Nod_factor_ABC_transporter"/>
</dbReference>
<keyword evidence="2 6" id="KW-0812">Transmembrane</keyword>
<feature type="transmembrane region" description="Helical" evidence="6">
    <location>
        <begin position="95"/>
        <end position="119"/>
    </location>
</feature>
<keyword evidence="6" id="KW-1003">Cell membrane</keyword>
<dbReference type="InterPro" id="IPR013525">
    <property type="entry name" value="ABC2_TM"/>
</dbReference>
<evidence type="ECO:0000256" key="1">
    <source>
        <dbReference type="ARBA" id="ARBA00004141"/>
    </source>
</evidence>
<evidence type="ECO:0000256" key="6">
    <source>
        <dbReference type="RuleBase" id="RU361157"/>
    </source>
</evidence>
<evidence type="ECO:0000313" key="9">
    <source>
        <dbReference type="Proteomes" id="UP000231994"/>
    </source>
</evidence>
<keyword evidence="4 6" id="KW-0472">Membrane</keyword>
<feature type="transmembrane region" description="Helical" evidence="6">
    <location>
        <begin position="21"/>
        <end position="42"/>
    </location>
</feature>
<dbReference type="InterPro" id="IPR047817">
    <property type="entry name" value="ABC2_TM_bact-type"/>
</dbReference>